<evidence type="ECO:0000256" key="1">
    <source>
        <dbReference type="SAM" id="Phobius"/>
    </source>
</evidence>
<dbReference type="AlphaFoldDB" id="A0A5S9NIQ0"/>
<dbReference type="Proteomes" id="UP000435877">
    <property type="component" value="Unassembled WGS sequence"/>
</dbReference>
<evidence type="ECO:0000313" key="5">
    <source>
        <dbReference type="Proteomes" id="UP000439591"/>
    </source>
</evidence>
<reference evidence="4 5" key="1">
    <citation type="submission" date="2019-11" db="EMBL/GenBank/DDBJ databases">
        <authorList>
            <person name="Holert J."/>
        </authorList>
    </citation>
    <scope>NUCLEOTIDE SEQUENCE [LARGE SCALE GENOMIC DNA]</scope>
    <source>
        <strain evidence="3">BC3_2A</strain>
        <strain evidence="2">SB11_1A</strain>
    </source>
</reference>
<evidence type="ECO:0000313" key="3">
    <source>
        <dbReference type="EMBL" id="CAA0097884.1"/>
    </source>
</evidence>
<dbReference type="EMBL" id="CACSIK010000001">
    <property type="protein sequence ID" value="CAA0090424.1"/>
    <property type="molecule type" value="Genomic_DNA"/>
</dbReference>
<feature type="transmembrane region" description="Helical" evidence="1">
    <location>
        <begin position="132"/>
        <end position="154"/>
    </location>
</feature>
<protein>
    <submittedName>
        <fullName evidence="2">Uncharacterized protein</fullName>
    </submittedName>
</protein>
<feature type="transmembrane region" description="Helical" evidence="1">
    <location>
        <begin position="6"/>
        <end position="22"/>
    </location>
</feature>
<sequence length="180" mass="19665">MINGLLGVITAAASITCLYLSWQNRFPRHTWLMPTGWLAALVSTLFLISANGAEFGIAYACLFIPLFAWFAVLLNLEIKRKHQRINESVAIVVPATRTVLRHIALFFITVPLSGIATAYASVAFVMLLPLSVVNAVVLVVLIAPISWGVAAWWACADPKRFRPIIWISTVGLLGAALVYS</sequence>
<dbReference type="Proteomes" id="UP000439591">
    <property type="component" value="Unassembled WGS sequence"/>
</dbReference>
<keyword evidence="1" id="KW-0472">Membrane</keyword>
<keyword evidence="1" id="KW-0812">Transmembrane</keyword>
<dbReference type="EMBL" id="CACSIM010000002">
    <property type="protein sequence ID" value="CAA0097884.1"/>
    <property type="molecule type" value="Genomic_DNA"/>
</dbReference>
<proteinExistence type="predicted"/>
<name>A0A5S9NIQ0_9GAMM</name>
<keyword evidence="4" id="KW-1185">Reference proteome</keyword>
<feature type="transmembrane region" description="Helical" evidence="1">
    <location>
        <begin position="161"/>
        <end position="179"/>
    </location>
</feature>
<keyword evidence="1" id="KW-1133">Transmembrane helix</keyword>
<evidence type="ECO:0000313" key="4">
    <source>
        <dbReference type="Proteomes" id="UP000435877"/>
    </source>
</evidence>
<gene>
    <name evidence="2" type="ORF">IHBHHGIJ_02012</name>
    <name evidence="3" type="ORF">KFEGEMFD_01614</name>
</gene>
<evidence type="ECO:0000313" key="2">
    <source>
        <dbReference type="EMBL" id="CAA0090424.1"/>
    </source>
</evidence>
<organism evidence="2 4">
    <name type="scientific">Zhongshania aliphaticivorans</name>
    <dbReference type="NCBI Taxonomy" id="1470434"/>
    <lineage>
        <taxon>Bacteria</taxon>
        <taxon>Pseudomonadati</taxon>
        <taxon>Pseudomonadota</taxon>
        <taxon>Gammaproteobacteria</taxon>
        <taxon>Cellvibrionales</taxon>
        <taxon>Spongiibacteraceae</taxon>
        <taxon>Zhongshania</taxon>
    </lineage>
</organism>
<dbReference type="RefSeq" id="WP_159268606.1">
    <property type="nucleotide sequence ID" value="NZ_CACSIK010000001.1"/>
</dbReference>
<dbReference type="OrthoDB" id="5739568at2"/>
<feature type="transmembrane region" description="Helical" evidence="1">
    <location>
        <begin position="56"/>
        <end position="76"/>
    </location>
</feature>
<accession>A0A5S9NIQ0</accession>
<feature type="transmembrane region" description="Helical" evidence="1">
    <location>
        <begin position="103"/>
        <end position="126"/>
    </location>
</feature>
<feature type="transmembrane region" description="Helical" evidence="1">
    <location>
        <begin position="31"/>
        <end position="50"/>
    </location>
</feature>